<evidence type="ECO:0000313" key="3">
    <source>
        <dbReference type="Proteomes" id="UP000589738"/>
    </source>
</evidence>
<feature type="transmembrane region" description="Helical" evidence="1">
    <location>
        <begin position="202"/>
        <end position="225"/>
    </location>
</feature>
<feature type="transmembrane region" description="Helical" evidence="1">
    <location>
        <begin position="47"/>
        <end position="66"/>
    </location>
</feature>
<gene>
    <name evidence="2" type="ORF">HNP36_000132</name>
</gene>
<dbReference type="RefSeq" id="WP_184161788.1">
    <property type="nucleotide sequence ID" value="NZ_JACHLC010000001.1"/>
</dbReference>
<evidence type="ECO:0000313" key="2">
    <source>
        <dbReference type="EMBL" id="MBB6369079.1"/>
    </source>
</evidence>
<accession>A0A841NCK5</accession>
<feature type="transmembrane region" description="Helical" evidence="1">
    <location>
        <begin position="20"/>
        <end position="41"/>
    </location>
</feature>
<dbReference type="EMBL" id="JACHLC010000001">
    <property type="protein sequence ID" value="MBB6369079.1"/>
    <property type="molecule type" value="Genomic_DNA"/>
</dbReference>
<name>A0A841NCK5_9FLAO</name>
<organism evidence="2 3">
    <name type="scientific">Chryseobacterium shigense</name>
    <dbReference type="NCBI Taxonomy" id="297244"/>
    <lineage>
        <taxon>Bacteria</taxon>
        <taxon>Pseudomonadati</taxon>
        <taxon>Bacteroidota</taxon>
        <taxon>Flavobacteriia</taxon>
        <taxon>Flavobacteriales</taxon>
        <taxon>Weeksellaceae</taxon>
        <taxon>Chryseobacterium group</taxon>
        <taxon>Chryseobacterium</taxon>
    </lineage>
</organism>
<reference evidence="2 3" key="1">
    <citation type="submission" date="2020-08" db="EMBL/GenBank/DDBJ databases">
        <title>Functional genomics of gut bacteria from endangered species of beetles.</title>
        <authorList>
            <person name="Carlos-Shanley C."/>
        </authorList>
    </citation>
    <scope>NUCLEOTIDE SEQUENCE [LARGE SCALE GENOMIC DNA]</scope>
    <source>
        <strain evidence="2 3">S00136</strain>
    </source>
</reference>
<sequence length="228" mass="26664">MENKEFRFEGLDAKTELKLALNLIFPGLAVMIGTLVLTNILFPGIHFLYPLLFASFLTLSVCVLILKQLAKRVKAKEWVIAINNENLKVKFQNIQYLFNLTDIKMIKNLGNAGFRYLTIVTSKDIIKIRLGNTGLTPFSSEKDIVQLDKFVEYLMPYIRENFNQKELKNIINTNIFSNFGVYVVKREKIKYSIINKMKPWQIFVFGIGLLFFVIFLFMQVLFYYFDNH</sequence>
<evidence type="ECO:0000256" key="1">
    <source>
        <dbReference type="SAM" id="Phobius"/>
    </source>
</evidence>
<comment type="caution">
    <text evidence="2">The sequence shown here is derived from an EMBL/GenBank/DDBJ whole genome shotgun (WGS) entry which is preliminary data.</text>
</comment>
<keyword evidence="3" id="KW-1185">Reference proteome</keyword>
<keyword evidence="1" id="KW-1133">Transmembrane helix</keyword>
<dbReference type="AlphaFoldDB" id="A0A841NCK5"/>
<proteinExistence type="predicted"/>
<dbReference type="Proteomes" id="UP000589738">
    <property type="component" value="Unassembled WGS sequence"/>
</dbReference>
<keyword evidence="1" id="KW-0812">Transmembrane</keyword>
<keyword evidence="1" id="KW-0472">Membrane</keyword>
<protein>
    <submittedName>
        <fullName evidence="2">Uncharacterized protein</fullName>
    </submittedName>
</protein>